<gene>
    <name evidence="1" type="ORF">CB4_03435</name>
</gene>
<dbReference type="PROSITE" id="PS51340">
    <property type="entry name" value="MOSC"/>
    <property type="match status" value="1"/>
</dbReference>
<dbReference type="AlphaFoldDB" id="A0A0U5B4F6"/>
<organism evidence="1 2">
    <name type="scientific">Aneurinibacillus soli</name>
    <dbReference type="NCBI Taxonomy" id="1500254"/>
    <lineage>
        <taxon>Bacteria</taxon>
        <taxon>Bacillati</taxon>
        <taxon>Bacillota</taxon>
        <taxon>Bacilli</taxon>
        <taxon>Bacillales</taxon>
        <taxon>Paenibacillaceae</taxon>
        <taxon>Aneurinibacillus group</taxon>
        <taxon>Aneurinibacillus</taxon>
    </lineage>
</organism>
<dbReference type="InterPro" id="IPR005302">
    <property type="entry name" value="MoCF_Sase_C"/>
</dbReference>
<dbReference type="InterPro" id="IPR005163">
    <property type="entry name" value="Tri_helical_YiiM-like"/>
</dbReference>
<dbReference type="Pfam" id="PF03473">
    <property type="entry name" value="MOSC"/>
    <property type="match status" value="1"/>
</dbReference>
<dbReference type="Proteomes" id="UP000217696">
    <property type="component" value="Chromosome"/>
</dbReference>
<dbReference type="GO" id="GO:0030151">
    <property type="term" value="F:molybdenum ion binding"/>
    <property type="evidence" value="ECO:0007669"/>
    <property type="project" value="InterPro"/>
</dbReference>
<dbReference type="GO" id="GO:0030170">
    <property type="term" value="F:pyridoxal phosphate binding"/>
    <property type="evidence" value="ECO:0007669"/>
    <property type="project" value="InterPro"/>
</dbReference>
<evidence type="ECO:0000313" key="1">
    <source>
        <dbReference type="EMBL" id="BAU29248.1"/>
    </source>
</evidence>
<dbReference type="KEGG" id="asoc:CB4_03435"/>
<dbReference type="OrthoDB" id="9786134at2"/>
<sequence>MQAYVKAVNIGLPVSYDTGGVRWKSAIAKQPVNGERMLGPEGLEGDGQADLKHHGGPDKAICVYPFEHYPYWEERLGRVLPVAAFGENLTVNGLVETDVCIGDTFALGETIVQVSQPRQPCHKLAKRYGVPDMALWVQETGRTGFYFRVIQTGSIQADPGLVLRRLSADPAGISVTCANQLMHYNKEDRDGIRRLLDVEALSASWRATFERRLEGNKEDTGARLNGSVKRG</sequence>
<dbReference type="EMBL" id="AP017312">
    <property type="protein sequence ID" value="BAU29248.1"/>
    <property type="molecule type" value="Genomic_DNA"/>
</dbReference>
<dbReference type="InterPro" id="IPR052353">
    <property type="entry name" value="Benzoxazolinone_Detox_Enz"/>
</dbReference>
<dbReference type="PANTHER" id="PTHR30212:SF4">
    <property type="entry name" value="MOSC DOMAIN-CONTAINING PROTEIN"/>
    <property type="match status" value="1"/>
</dbReference>
<dbReference type="Gene3D" id="2.40.33.20">
    <property type="entry name" value="PK beta-barrel domain-like"/>
    <property type="match status" value="1"/>
</dbReference>
<dbReference type="RefSeq" id="WP_096466939.1">
    <property type="nucleotide sequence ID" value="NZ_AP017312.1"/>
</dbReference>
<evidence type="ECO:0000313" key="2">
    <source>
        <dbReference type="Proteomes" id="UP000217696"/>
    </source>
</evidence>
<proteinExistence type="predicted"/>
<keyword evidence="2" id="KW-1185">Reference proteome</keyword>
<dbReference type="Pfam" id="PF03475">
    <property type="entry name" value="YiiM_3-alpha"/>
    <property type="match status" value="1"/>
</dbReference>
<protein>
    <submittedName>
        <fullName evidence="1">6-N-hydroxylaminopurine resistance protein</fullName>
    </submittedName>
</protein>
<name>A0A0U5B4F6_9BACL</name>
<dbReference type="InterPro" id="IPR011037">
    <property type="entry name" value="Pyrv_Knase-like_insert_dom_sf"/>
</dbReference>
<dbReference type="PANTHER" id="PTHR30212">
    <property type="entry name" value="PROTEIN YIIM"/>
    <property type="match status" value="1"/>
</dbReference>
<accession>A0A0U5B4F6</accession>
<reference evidence="1 2" key="1">
    <citation type="submission" date="2015-12" db="EMBL/GenBank/DDBJ databases">
        <title>Genome sequence of Aneurinibacillus soli.</title>
        <authorList>
            <person name="Lee J.S."/>
            <person name="Lee K.C."/>
            <person name="Kim K.K."/>
            <person name="Lee B.W."/>
        </authorList>
    </citation>
    <scope>NUCLEOTIDE SEQUENCE [LARGE SCALE GENOMIC DNA]</scope>
    <source>
        <strain evidence="1 2">CB4</strain>
    </source>
</reference>
<dbReference type="GO" id="GO:0003824">
    <property type="term" value="F:catalytic activity"/>
    <property type="evidence" value="ECO:0007669"/>
    <property type="project" value="InterPro"/>
</dbReference>
<dbReference type="SUPFAM" id="SSF50800">
    <property type="entry name" value="PK beta-barrel domain-like"/>
    <property type="match status" value="1"/>
</dbReference>